<comment type="caution">
    <text evidence="1">The sequence shown here is derived from an EMBL/GenBank/DDBJ whole genome shotgun (WGS) entry which is preliminary data.</text>
</comment>
<proteinExistence type="predicted"/>
<dbReference type="AlphaFoldDB" id="A0A4U8Q639"/>
<keyword evidence="2" id="KW-1185">Reference proteome</keyword>
<protein>
    <submittedName>
        <fullName evidence="1">Uncharacterized protein</fullName>
    </submittedName>
</protein>
<accession>A0A4U8Q639</accession>
<dbReference type="EMBL" id="QGQD01000057">
    <property type="protein sequence ID" value="TLD00291.1"/>
    <property type="molecule type" value="Genomic_DNA"/>
</dbReference>
<organism evidence="1 2">
    <name type="scientific">Robinsoniella peoriensis</name>
    <dbReference type="NCBI Taxonomy" id="180332"/>
    <lineage>
        <taxon>Bacteria</taxon>
        <taxon>Bacillati</taxon>
        <taxon>Bacillota</taxon>
        <taxon>Clostridia</taxon>
        <taxon>Lachnospirales</taxon>
        <taxon>Lachnospiraceae</taxon>
        <taxon>Robinsoniella</taxon>
    </lineage>
</organism>
<dbReference type="Proteomes" id="UP000306509">
    <property type="component" value="Unassembled WGS sequence"/>
</dbReference>
<gene>
    <name evidence="1" type="ORF">DSM106044_02960</name>
</gene>
<evidence type="ECO:0000313" key="1">
    <source>
        <dbReference type="EMBL" id="TLD00291.1"/>
    </source>
</evidence>
<reference evidence="1 2" key="1">
    <citation type="journal article" date="2019" name="Anaerobe">
        <title>Detection of Robinsoniella peoriensis in multiple bone samples of a trauma patient.</title>
        <authorList>
            <person name="Schrottner P."/>
            <person name="Hartwich K."/>
            <person name="Bunk B."/>
            <person name="Schober I."/>
            <person name="Helbig S."/>
            <person name="Rudolph W.W."/>
            <person name="Gunzer F."/>
        </authorList>
    </citation>
    <scope>NUCLEOTIDE SEQUENCE [LARGE SCALE GENOMIC DNA]</scope>
    <source>
        <strain evidence="1 2">DSM 106044</strain>
    </source>
</reference>
<evidence type="ECO:0000313" key="2">
    <source>
        <dbReference type="Proteomes" id="UP000306509"/>
    </source>
</evidence>
<sequence length="54" mass="6503">MTQLNFESKETEEYYRKMRRTLGISHPSRWNHNPCITREDVDNYVKDAQNILAC</sequence>
<dbReference type="RefSeq" id="WP_156042970.1">
    <property type="nucleotide sequence ID" value="NZ_CABMJZ010000140.1"/>
</dbReference>
<name>A0A4U8Q639_9FIRM</name>